<dbReference type="InterPro" id="IPR009081">
    <property type="entry name" value="PP-bd_ACP"/>
</dbReference>
<keyword evidence="2" id="KW-0596">Phosphopantetheine</keyword>
<dbReference type="RefSeq" id="WP_146355578.1">
    <property type="nucleotide sequence ID" value="NZ_VOBR01000018.1"/>
</dbReference>
<dbReference type="GO" id="GO:0005886">
    <property type="term" value="C:plasma membrane"/>
    <property type="evidence" value="ECO:0007669"/>
    <property type="project" value="TreeGrafter"/>
</dbReference>
<evidence type="ECO:0000256" key="6">
    <source>
        <dbReference type="ARBA" id="ARBA00023098"/>
    </source>
</evidence>
<dbReference type="GO" id="GO:0070566">
    <property type="term" value="F:adenylyltransferase activity"/>
    <property type="evidence" value="ECO:0007669"/>
    <property type="project" value="TreeGrafter"/>
</dbReference>
<keyword evidence="4" id="KW-0436">Ligase</keyword>
<dbReference type="FunFam" id="3.40.50.12780:FF:000013">
    <property type="entry name" value="Long-chain-fatty-acid--AMP ligase FadD32"/>
    <property type="match status" value="1"/>
</dbReference>
<evidence type="ECO:0000313" key="9">
    <source>
        <dbReference type="Proteomes" id="UP000316639"/>
    </source>
</evidence>
<dbReference type="InterPro" id="IPR020806">
    <property type="entry name" value="PKS_PP-bd"/>
</dbReference>
<keyword evidence="5" id="KW-0276">Fatty acid metabolism</keyword>
<dbReference type="Proteomes" id="UP000316639">
    <property type="component" value="Unassembled WGS sequence"/>
</dbReference>
<dbReference type="GO" id="GO:0006633">
    <property type="term" value="P:fatty acid biosynthetic process"/>
    <property type="evidence" value="ECO:0007669"/>
    <property type="project" value="TreeGrafter"/>
</dbReference>
<comment type="similarity">
    <text evidence="1">Belongs to the ATP-dependent AMP-binding enzyme family.</text>
</comment>
<dbReference type="InterPro" id="IPR000873">
    <property type="entry name" value="AMP-dep_synth/lig_dom"/>
</dbReference>
<dbReference type="PROSITE" id="PS50075">
    <property type="entry name" value="CARRIER"/>
    <property type="match status" value="1"/>
</dbReference>
<evidence type="ECO:0000256" key="2">
    <source>
        <dbReference type="ARBA" id="ARBA00022450"/>
    </source>
</evidence>
<keyword evidence="9" id="KW-1185">Reference proteome</keyword>
<dbReference type="CDD" id="cd05931">
    <property type="entry name" value="FAAL"/>
    <property type="match status" value="1"/>
</dbReference>
<proteinExistence type="inferred from homology"/>
<keyword evidence="3" id="KW-0597">Phosphoprotein</keyword>
<gene>
    <name evidence="8" type="ORF">FKR81_26475</name>
</gene>
<evidence type="ECO:0000256" key="3">
    <source>
        <dbReference type="ARBA" id="ARBA00022553"/>
    </source>
</evidence>
<organism evidence="8 9">
    <name type="scientific">Lentzea tibetensis</name>
    <dbReference type="NCBI Taxonomy" id="2591470"/>
    <lineage>
        <taxon>Bacteria</taxon>
        <taxon>Bacillati</taxon>
        <taxon>Actinomycetota</taxon>
        <taxon>Actinomycetes</taxon>
        <taxon>Pseudonocardiales</taxon>
        <taxon>Pseudonocardiaceae</taxon>
        <taxon>Lentzea</taxon>
    </lineage>
</organism>
<evidence type="ECO:0000259" key="7">
    <source>
        <dbReference type="PROSITE" id="PS50075"/>
    </source>
</evidence>
<dbReference type="InterPro" id="IPR040097">
    <property type="entry name" value="FAAL/FAAC"/>
</dbReference>
<evidence type="ECO:0000313" key="8">
    <source>
        <dbReference type="EMBL" id="TWP48844.1"/>
    </source>
</evidence>
<sequence>MPGRTLAHVLLDHVAADGDRLAFEYLHDDGRVDTLTYRELLDRATQVAQQLHSTGPALLLYPPGLDFVVAVYGCFLAGVPAVPTYPPLFGAADRIKQRFARVLADSQATTLLADPFVLSMLTSSGAPEGLPPVVTIDPDTPIDREWSRLPSPEDLALVQYTSGSTNQPKGVMLTHGNLMANMRAISDVFKLDTDTRAISWLPPYHDMGLIGFILTPVHGGFPVRLMSPIHFLKNPLEWLRQISEQRVTHTGAPNFGYDLCVRRAAGKDLSELDLSRWRLAFNGAEPIRMRTLKVFADRFAANGFRSEAFLPCYGLAEATLIVTGRHLDDDCVDADGRVDCGPVIDRHDLKIVDDGEVTDGEGEIWVRGPSISRGYLNDTGQPESELFGDIDGRRYLRTGDLGYLRDGHLFVTGRSKDVLIQNGVNHHAHDIEAAAVLDNPLLRPTAAAFTIDDEELVLAVELAKRTDVDLGELAVDVRAEVLSSTGARVDTVVLCLPGTIPRTTSGKIQRSLARTRYAAGELGGTVVAASSATAVATEPLEELLSSVFAAVCEVAACAPTQALSSIGGDSIRAAEIAAVTEDALALPVPIDVVLDAQTPRELTARLLALWGADSAHVIDRITDLAGSVR</sequence>
<dbReference type="OrthoDB" id="3671040at2"/>
<dbReference type="InterPro" id="IPR036736">
    <property type="entry name" value="ACP-like_sf"/>
</dbReference>
<dbReference type="GO" id="GO:0071766">
    <property type="term" value="P:Actinobacterium-type cell wall biogenesis"/>
    <property type="evidence" value="ECO:0007669"/>
    <property type="project" value="UniProtKB-ARBA"/>
</dbReference>
<keyword evidence="6" id="KW-0443">Lipid metabolism</keyword>
<name>A0A563ENJ9_9PSEU</name>
<dbReference type="GO" id="GO:0031177">
    <property type="term" value="F:phosphopantetheine binding"/>
    <property type="evidence" value="ECO:0007669"/>
    <property type="project" value="InterPro"/>
</dbReference>
<dbReference type="Gene3D" id="3.30.300.30">
    <property type="match status" value="1"/>
</dbReference>
<feature type="domain" description="Carrier" evidence="7">
    <location>
        <begin position="535"/>
        <end position="610"/>
    </location>
</feature>
<dbReference type="Gene3D" id="3.40.50.12780">
    <property type="entry name" value="N-terminal domain of ligase-like"/>
    <property type="match status" value="1"/>
</dbReference>
<dbReference type="SUPFAM" id="SSF56801">
    <property type="entry name" value="Acetyl-CoA synthetase-like"/>
    <property type="match status" value="1"/>
</dbReference>
<evidence type="ECO:0000256" key="4">
    <source>
        <dbReference type="ARBA" id="ARBA00022598"/>
    </source>
</evidence>
<dbReference type="Pfam" id="PF00501">
    <property type="entry name" value="AMP-binding"/>
    <property type="match status" value="1"/>
</dbReference>
<dbReference type="SMART" id="SM00823">
    <property type="entry name" value="PKS_PP"/>
    <property type="match status" value="1"/>
</dbReference>
<dbReference type="InterPro" id="IPR042099">
    <property type="entry name" value="ANL_N_sf"/>
</dbReference>
<evidence type="ECO:0000256" key="5">
    <source>
        <dbReference type="ARBA" id="ARBA00022832"/>
    </source>
</evidence>
<dbReference type="Pfam" id="PF23024">
    <property type="entry name" value="AMP-dom_DIP2-like"/>
    <property type="match status" value="1"/>
</dbReference>
<comment type="caution">
    <text evidence="8">The sequence shown here is derived from an EMBL/GenBank/DDBJ whole genome shotgun (WGS) entry which is preliminary data.</text>
</comment>
<dbReference type="PANTHER" id="PTHR22754">
    <property type="entry name" value="DISCO-INTERACTING PROTEIN 2 DIP2 -RELATED"/>
    <property type="match status" value="1"/>
</dbReference>
<reference evidence="8 9" key="1">
    <citation type="submission" date="2019-07" db="EMBL/GenBank/DDBJ databases">
        <title>Lentzea xizangensis sp. nov., isolated from Qinghai-Tibetan Plateau Soils.</title>
        <authorList>
            <person name="Huang J."/>
        </authorList>
    </citation>
    <scope>NUCLEOTIDE SEQUENCE [LARGE SCALE GENOMIC DNA]</scope>
    <source>
        <strain evidence="8 9">FXJ1.1311</strain>
    </source>
</reference>
<dbReference type="InterPro" id="IPR025110">
    <property type="entry name" value="AMP-bd_C"/>
</dbReference>
<dbReference type="Pfam" id="PF00550">
    <property type="entry name" value="PP-binding"/>
    <property type="match status" value="1"/>
</dbReference>
<protein>
    <submittedName>
        <fullName evidence="8">AMP-binding protein</fullName>
    </submittedName>
</protein>
<dbReference type="PANTHER" id="PTHR22754:SF32">
    <property type="entry name" value="DISCO-INTERACTING PROTEIN 2"/>
    <property type="match status" value="1"/>
</dbReference>
<dbReference type="InterPro" id="IPR045851">
    <property type="entry name" value="AMP-bd_C_sf"/>
</dbReference>
<dbReference type="Gene3D" id="1.10.1200.10">
    <property type="entry name" value="ACP-like"/>
    <property type="match status" value="1"/>
</dbReference>
<evidence type="ECO:0000256" key="1">
    <source>
        <dbReference type="ARBA" id="ARBA00006432"/>
    </source>
</evidence>
<dbReference type="AlphaFoldDB" id="A0A563ENJ9"/>
<dbReference type="EMBL" id="VOBR01000018">
    <property type="protein sequence ID" value="TWP48844.1"/>
    <property type="molecule type" value="Genomic_DNA"/>
</dbReference>
<dbReference type="SUPFAM" id="SSF47336">
    <property type="entry name" value="ACP-like"/>
    <property type="match status" value="1"/>
</dbReference>
<dbReference type="GO" id="GO:0016874">
    <property type="term" value="F:ligase activity"/>
    <property type="evidence" value="ECO:0007669"/>
    <property type="project" value="UniProtKB-KW"/>
</dbReference>
<accession>A0A563ENJ9</accession>